<dbReference type="InterPro" id="IPR013088">
    <property type="entry name" value="Znf_NHR/GATA"/>
</dbReference>
<comment type="caution">
    <text evidence="12">The sequence shown here is derived from an EMBL/GenBank/DDBJ whole genome shotgun (WGS) entry which is preliminary data.</text>
</comment>
<keyword evidence="2 9" id="KW-0863">Zinc-finger</keyword>
<keyword evidence="13" id="KW-1185">Reference proteome</keyword>
<evidence type="ECO:0000313" key="13">
    <source>
        <dbReference type="Proteomes" id="UP001177023"/>
    </source>
</evidence>
<keyword evidence="7 9" id="KW-0675">Receptor</keyword>
<evidence type="ECO:0000256" key="8">
    <source>
        <dbReference type="ARBA" id="ARBA00023242"/>
    </source>
</evidence>
<evidence type="ECO:0000256" key="3">
    <source>
        <dbReference type="ARBA" id="ARBA00022833"/>
    </source>
</evidence>
<feature type="domain" description="NR LBD" evidence="11">
    <location>
        <begin position="199"/>
        <end position="470"/>
    </location>
</feature>
<dbReference type="Gene3D" id="3.30.50.10">
    <property type="entry name" value="Erythroid Transcription Factor GATA-1, subunit A"/>
    <property type="match status" value="1"/>
</dbReference>
<feature type="domain" description="Nuclear receptor" evidence="10">
    <location>
        <begin position="2"/>
        <end position="79"/>
    </location>
</feature>
<sequence>MGPACQVCGNLKGVFRYYGAEVCGPCKIFFLRAVKNGDNYACTKGGDCEIKSELWTKVCRACRFRRCVEANMDATMVGNSRTRKKKIPPAEPTEQLSPCKVVELKNPYLEVQDLSMEVDLSPPASPGLPDLATVPSTSTTVISTREVSTKTVALKHGRRKRGRPSVADLFIASLNLSLDSVFLASAVGDVYKTFLKTDDHILIVSKLVELENKCYAEDSYFGLDELSANLDISLETAFHDPGKLCNRTPLAWGLVRNRLPSMLDMIKRLYGRMALLYIDWLRSIPELENIDGDDKMRLISYQLAKVSLITMFYHSYKTGSSGMAWSGGYHYAPSENMTGVGHEIDVFMNRLVAYGQEHIISAFRETDITIEEYCLLKMIAFWSGRISLSDSAEAVIKRTKRKYEELFVRHINDKHEDWPIEKRAARVDRLISLQSCFQNMSDFDNTYIQRMVLLDLAGFRSTLTYEVHVRD</sequence>
<keyword evidence="3 9" id="KW-0862">Zinc</keyword>
<dbReference type="Pfam" id="PF00104">
    <property type="entry name" value="Hormone_recep"/>
    <property type="match status" value="1"/>
</dbReference>
<comment type="similarity">
    <text evidence="9">Belongs to the nuclear hormone receptor family.</text>
</comment>
<dbReference type="PANTHER" id="PTHR47630:SF6">
    <property type="entry name" value="NUCLEAR HORMONE RECEPTOR FAMILY"/>
    <property type="match status" value="1"/>
</dbReference>
<keyword evidence="5 9" id="KW-0238">DNA-binding</keyword>
<evidence type="ECO:0000256" key="4">
    <source>
        <dbReference type="ARBA" id="ARBA00023015"/>
    </source>
</evidence>
<comment type="subcellular location">
    <subcellularLocation>
        <location evidence="9">Nucleus</location>
    </subcellularLocation>
</comment>
<dbReference type="SMART" id="SM00399">
    <property type="entry name" value="ZnF_C4"/>
    <property type="match status" value="1"/>
</dbReference>
<dbReference type="Pfam" id="PF00105">
    <property type="entry name" value="zf-C4"/>
    <property type="match status" value="1"/>
</dbReference>
<dbReference type="AlphaFoldDB" id="A0AA36D3N8"/>
<evidence type="ECO:0000256" key="7">
    <source>
        <dbReference type="ARBA" id="ARBA00023170"/>
    </source>
</evidence>
<feature type="non-terminal residue" evidence="12">
    <location>
        <position position="471"/>
    </location>
</feature>
<dbReference type="SMART" id="SM00430">
    <property type="entry name" value="HOLI"/>
    <property type="match status" value="1"/>
</dbReference>
<evidence type="ECO:0000256" key="2">
    <source>
        <dbReference type="ARBA" id="ARBA00022771"/>
    </source>
</evidence>
<dbReference type="InterPro" id="IPR001628">
    <property type="entry name" value="Znf_hrmn_rcpt"/>
</dbReference>
<dbReference type="GO" id="GO:0003700">
    <property type="term" value="F:DNA-binding transcription factor activity"/>
    <property type="evidence" value="ECO:0007669"/>
    <property type="project" value="InterPro"/>
</dbReference>
<evidence type="ECO:0000256" key="6">
    <source>
        <dbReference type="ARBA" id="ARBA00023163"/>
    </source>
</evidence>
<evidence type="ECO:0000259" key="10">
    <source>
        <dbReference type="PROSITE" id="PS51030"/>
    </source>
</evidence>
<gene>
    <name evidence="12" type="ORF">MSPICULIGERA_LOCUS18720</name>
</gene>
<keyword evidence="1 9" id="KW-0479">Metal-binding</keyword>
<dbReference type="InterPro" id="IPR052499">
    <property type="entry name" value="C.elegans_NHRs"/>
</dbReference>
<dbReference type="GO" id="GO:0008270">
    <property type="term" value="F:zinc ion binding"/>
    <property type="evidence" value="ECO:0007669"/>
    <property type="project" value="UniProtKB-KW"/>
</dbReference>
<dbReference type="Proteomes" id="UP001177023">
    <property type="component" value="Unassembled WGS sequence"/>
</dbReference>
<dbReference type="PROSITE" id="PS00031">
    <property type="entry name" value="NUCLEAR_REC_DBD_1"/>
    <property type="match status" value="1"/>
</dbReference>
<organism evidence="12 13">
    <name type="scientific">Mesorhabditis spiculigera</name>
    <dbReference type="NCBI Taxonomy" id="96644"/>
    <lineage>
        <taxon>Eukaryota</taxon>
        <taxon>Metazoa</taxon>
        <taxon>Ecdysozoa</taxon>
        <taxon>Nematoda</taxon>
        <taxon>Chromadorea</taxon>
        <taxon>Rhabditida</taxon>
        <taxon>Rhabditina</taxon>
        <taxon>Rhabditomorpha</taxon>
        <taxon>Rhabditoidea</taxon>
        <taxon>Rhabditidae</taxon>
        <taxon>Mesorhabditinae</taxon>
        <taxon>Mesorhabditis</taxon>
    </lineage>
</organism>
<evidence type="ECO:0000256" key="5">
    <source>
        <dbReference type="ARBA" id="ARBA00023125"/>
    </source>
</evidence>
<dbReference type="PANTHER" id="PTHR47630">
    <property type="entry name" value="NUCLEAR HORMONE RECEPTOR FAMILY-RELATED-RELATED"/>
    <property type="match status" value="1"/>
</dbReference>
<protein>
    <submittedName>
        <fullName evidence="12">Uncharacterized protein</fullName>
    </submittedName>
</protein>
<proteinExistence type="inferred from homology"/>
<dbReference type="PROSITE" id="PS51030">
    <property type="entry name" value="NUCLEAR_REC_DBD_2"/>
    <property type="match status" value="1"/>
</dbReference>
<evidence type="ECO:0000256" key="1">
    <source>
        <dbReference type="ARBA" id="ARBA00022723"/>
    </source>
</evidence>
<dbReference type="SUPFAM" id="SSF48508">
    <property type="entry name" value="Nuclear receptor ligand-binding domain"/>
    <property type="match status" value="1"/>
</dbReference>
<keyword evidence="6 9" id="KW-0804">Transcription</keyword>
<name>A0AA36D3N8_9BILA</name>
<keyword evidence="8 9" id="KW-0539">Nucleus</keyword>
<keyword evidence="4 9" id="KW-0805">Transcription regulation</keyword>
<evidence type="ECO:0000313" key="12">
    <source>
        <dbReference type="EMBL" id="CAJ0580522.1"/>
    </source>
</evidence>
<dbReference type="PROSITE" id="PS51843">
    <property type="entry name" value="NR_LBD"/>
    <property type="match status" value="1"/>
</dbReference>
<dbReference type="SUPFAM" id="SSF57716">
    <property type="entry name" value="Glucocorticoid receptor-like (DNA-binding domain)"/>
    <property type="match status" value="1"/>
</dbReference>
<dbReference type="GO" id="GO:0005634">
    <property type="term" value="C:nucleus"/>
    <property type="evidence" value="ECO:0007669"/>
    <property type="project" value="UniProtKB-SubCell"/>
</dbReference>
<dbReference type="InterPro" id="IPR035500">
    <property type="entry name" value="NHR-like_dom_sf"/>
</dbReference>
<dbReference type="EMBL" id="CATQJA010002659">
    <property type="protein sequence ID" value="CAJ0580522.1"/>
    <property type="molecule type" value="Genomic_DNA"/>
</dbReference>
<evidence type="ECO:0000256" key="9">
    <source>
        <dbReference type="RuleBase" id="RU004334"/>
    </source>
</evidence>
<reference evidence="12" key="1">
    <citation type="submission" date="2023-06" db="EMBL/GenBank/DDBJ databases">
        <authorList>
            <person name="Delattre M."/>
        </authorList>
    </citation>
    <scope>NUCLEOTIDE SEQUENCE</scope>
    <source>
        <strain evidence="12">AF72</strain>
    </source>
</reference>
<dbReference type="GO" id="GO:0043565">
    <property type="term" value="F:sequence-specific DNA binding"/>
    <property type="evidence" value="ECO:0007669"/>
    <property type="project" value="InterPro"/>
</dbReference>
<dbReference type="InterPro" id="IPR000536">
    <property type="entry name" value="Nucl_hrmn_rcpt_lig-bd"/>
</dbReference>
<accession>A0AA36D3N8</accession>
<evidence type="ECO:0000259" key="11">
    <source>
        <dbReference type="PROSITE" id="PS51843"/>
    </source>
</evidence>
<dbReference type="Gene3D" id="1.10.565.10">
    <property type="entry name" value="Retinoid X Receptor"/>
    <property type="match status" value="1"/>
</dbReference>